<evidence type="ECO:0000259" key="2">
    <source>
        <dbReference type="PROSITE" id="PS50004"/>
    </source>
</evidence>
<proteinExistence type="predicted"/>
<organism evidence="3 4">
    <name type="scientific">Phaseolus vulgaris</name>
    <name type="common">Kidney bean</name>
    <name type="synonym">French bean</name>
    <dbReference type="NCBI Taxonomy" id="3885"/>
    <lineage>
        <taxon>Eukaryota</taxon>
        <taxon>Viridiplantae</taxon>
        <taxon>Streptophyta</taxon>
        <taxon>Embryophyta</taxon>
        <taxon>Tracheophyta</taxon>
        <taxon>Spermatophyta</taxon>
        <taxon>Magnoliopsida</taxon>
        <taxon>eudicotyledons</taxon>
        <taxon>Gunneridae</taxon>
        <taxon>Pentapetalae</taxon>
        <taxon>rosids</taxon>
        <taxon>fabids</taxon>
        <taxon>Fabales</taxon>
        <taxon>Fabaceae</taxon>
        <taxon>Papilionoideae</taxon>
        <taxon>50 kb inversion clade</taxon>
        <taxon>NPAAA clade</taxon>
        <taxon>indigoferoid/millettioid clade</taxon>
        <taxon>Phaseoleae</taxon>
        <taxon>Phaseolus</taxon>
    </lineage>
</organism>
<evidence type="ECO:0000256" key="1">
    <source>
        <dbReference type="SAM" id="MobiDB-lite"/>
    </source>
</evidence>
<dbReference type="Gene3D" id="2.60.40.150">
    <property type="entry name" value="C2 domain"/>
    <property type="match status" value="1"/>
</dbReference>
<dbReference type="InterPro" id="IPR044750">
    <property type="entry name" value="C2_SRC2/BAP"/>
</dbReference>
<dbReference type="PANTHER" id="PTHR32246">
    <property type="entry name" value="INGRESSION PROTEIN FIC1"/>
    <property type="match status" value="1"/>
</dbReference>
<feature type="domain" description="C2" evidence="2">
    <location>
        <begin position="1"/>
        <end position="113"/>
    </location>
</feature>
<dbReference type="Pfam" id="PF00168">
    <property type="entry name" value="C2"/>
    <property type="match status" value="1"/>
</dbReference>
<dbReference type="OMA" id="QQENKCT"/>
<evidence type="ECO:0000313" key="3">
    <source>
        <dbReference type="EMBL" id="ESW04349.1"/>
    </source>
</evidence>
<dbReference type="STRING" id="3885.V7AFN0"/>
<dbReference type="GO" id="GO:0006952">
    <property type="term" value="P:defense response"/>
    <property type="evidence" value="ECO:0007669"/>
    <property type="project" value="InterPro"/>
</dbReference>
<dbReference type="EMBL" id="CM002298">
    <property type="protein sequence ID" value="ESW04349.1"/>
    <property type="molecule type" value="Genomic_DNA"/>
</dbReference>
<dbReference type="PANTHER" id="PTHR32246:SF103">
    <property type="entry name" value="CALCIUM-DEPENDENT LIPID-BINDING (CALB DOMAIN) FAMILY PROTEIN"/>
    <property type="match status" value="1"/>
</dbReference>
<dbReference type="Gramene" id="ESW04349">
    <property type="protein sequence ID" value="ESW04349"/>
    <property type="gene ID" value="PHAVU_011G087700g"/>
</dbReference>
<name>V7AFN0_PHAVU</name>
<dbReference type="CDD" id="cd04051">
    <property type="entry name" value="C2_SRC2_like"/>
    <property type="match status" value="1"/>
</dbReference>
<dbReference type="Proteomes" id="UP000000226">
    <property type="component" value="Chromosome 11"/>
</dbReference>
<dbReference type="OrthoDB" id="1909968at2759"/>
<feature type="region of interest" description="Disordered" evidence="1">
    <location>
        <begin position="310"/>
        <end position="330"/>
    </location>
</feature>
<dbReference type="eggNOG" id="ENOG502QT7F">
    <property type="taxonomic scope" value="Eukaryota"/>
</dbReference>
<sequence length="385" mass="42496">MSMLGSPFQLLEVNIISAQDLAPVSKSIKAYAVAWLDPERKLTTQIHPDGHNNPTWNEKFVFRIDEDFLYADDSVVMIEIYASTWLRDILVGTVGVLLSNLLPRSINRTSKIRFIALQVRRPSGHPQGILNIGVNLVDPTRRSMPMYSELGSSTVGDWDADPKKQKPMPNQTPSNEFNSAKCKLLTLQRSASEKNDSTINDYTYKNYPKGYEDNEDCQGSELGMPTTKKGMIMNLNGSLCSDVGPSPSVVATAIAKGLYPFPMMAPQKTGNLVFEGWPGKEKGPEELNTKIDQWRSMERGGVAVYDHLGQNEKTGKHNVPKGKGQNQRRSGANGGLFSCFGTAMGCEFSITCGGGNRSRKKRYKGGGRKAHVTLASELTYDESYI</sequence>
<feature type="region of interest" description="Disordered" evidence="1">
    <location>
        <begin position="154"/>
        <end position="177"/>
    </location>
</feature>
<reference evidence="4" key="1">
    <citation type="journal article" date="2014" name="Nat. Genet.">
        <title>A reference genome for common bean and genome-wide analysis of dual domestications.</title>
        <authorList>
            <person name="Schmutz J."/>
            <person name="McClean P.E."/>
            <person name="Mamidi S."/>
            <person name="Wu G.A."/>
            <person name="Cannon S.B."/>
            <person name="Grimwood J."/>
            <person name="Jenkins J."/>
            <person name="Shu S."/>
            <person name="Song Q."/>
            <person name="Chavarro C."/>
            <person name="Torres-Torres M."/>
            <person name="Geffroy V."/>
            <person name="Moghaddam S.M."/>
            <person name="Gao D."/>
            <person name="Abernathy B."/>
            <person name="Barry K."/>
            <person name="Blair M."/>
            <person name="Brick M.A."/>
            <person name="Chovatia M."/>
            <person name="Gepts P."/>
            <person name="Goodstein D.M."/>
            <person name="Gonzales M."/>
            <person name="Hellsten U."/>
            <person name="Hyten D.L."/>
            <person name="Jia G."/>
            <person name="Kelly J.D."/>
            <person name="Kudrna D."/>
            <person name="Lee R."/>
            <person name="Richard M.M."/>
            <person name="Miklas P.N."/>
            <person name="Osorno J.M."/>
            <person name="Rodrigues J."/>
            <person name="Thareau V."/>
            <person name="Urrea C.A."/>
            <person name="Wang M."/>
            <person name="Yu Y."/>
            <person name="Zhang M."/>
            <person name="Wing R.A."/>
            <person name="Cregan P.B."/>
            <person name="Rokhsar D.S."/>
            <person name="Jackson S.A."/>
        </authorList>
    </citation>
    <scope>NUCLEOTIDE SEQUENCE [LARGE SCALE GENOMIC DNA]</scope>
    <source>
        <strain evidence="4">cv. G19833</strain>
    </source>
</reference>
<dbReference type="InterPro" id="IPR000008">
    <property type="entry name" value="C2_dom"/>
</dbReference>
<gene>
    <name evidence="3" type="ORF">PHAVU_011G087700g</name>
</gene>
<evidence type="ECO:0000313" key="4">
    <source>
        <dbReference type="Proteomes" id="UP000000226"/>
    </source>
</evidence>
<keyword evidence="4" id="KW-1185">Reference proteome</keyword>
<dbReference type="AlphaFoldDB" id="V7AFN0"/>
<dbReference type="SMR" id="V7AFN0"/>
<feature type="compositionally biased region" description="Polar residues" evidence="1">
    <location>
        <begin position="168"/>
        <end position="177"/>
    </location>
</feature>
<dbReference type="SMART" id="SM00239">
    <property type="entry name" value="C2"/>
    <property type="match status" value="1"/>
</dbReference>
<dbReference type="SUPFAM" id="SSF49562">
    <property type="entry name" value="C2 domain (Calcium/lipid-binding domain, CaLB)"/>
    <property type="match status" value="1"/>
</dbReference>
<dbReference type="PROSITE" id="PS50004">
    <property type="entry name" value="C2"/>
    <property type="match status" value="1"/>
</dbReference>
<dbReference type="InterPro" id="IPR035892">
    <property type="entry name" value="C2_domain_sf"/>
</dbReference>
<accession>V7AFN0</accession>
<protein>
    <recommendedName>
        <fullName evidence="2">C2 domain-containing protein</fullName>
    </recommendedName>
</protein>